<gene>
    <name evidence="8" type="primary">pal_3</name>
    <name evidence="8" type="ORF">AOPFMNJM_0470</name>
</gene>
<feature type="domain" description="OmpA-like" evidence="7">
    <location>
        <begin position="254"/>
        <end position="368"/>
    </location>
</feature>
<dbReference type="SUPFAM" id="SSF103088">
    <property type="entry name" value="OmpA-like"/>
    <property type="match status" value="1"/>
</dbReference>
<accession>A0ABQ4SRT5</accession>
<feature type="signal peptide" evidence="6">
    <location>
        <begin position="1"/>
        <end position="19"/>
    </location>
</feature>
<comment type="subcellular location">
    <subcellularLocation>
        <location evidence="1">Cell outer membrane</location>
    </subcellularLocation>
</comment>
<protein>
    <submittedName>
        <fullName evidence="8">Peptidoglycan-associated lipoprotein</fullName>
    </submittedName>
</protein>
<dbReference type="PANTHER" id="PTHR30329">
    <property type="entry name" value="STATOR ELEMENT OF FLAGELLAR MOTOR COMPLEX"/>
    <property type="match status" value="1"/>
</dbReference>
<keyword evidence="6" id="KW-0732">Signal</keyword>
<dbReference type="Pfam" id="PF16234">
    <property type="entry name" value="DUF4892"/>
    <property type="match status" value="1"/>
</dbReference>
<evidence type="ECO:0000256" key="2">
    <source>
        <dbReference type="ARBA" id="ARBA00023136"/>
    </source>
</evidence>
<dbReference type="PRINTS" id="PR01021">
    <property type="entry name" value="OMPADOMAIN"/>
</dbReference>
<name>A0ABQ4SRT5_9HYPH</name>
<evidence type="ECO:0000256" key="1">
    <source>
        <dbReference type="ARBA" id="ARBA00004442"/>
    </source>
</evidence>
<dbReference type="InterPro" id="IPR036737">
    <property type="entry name" value="OmpA-like_sf"/>
</dbReference>
<organism evidence="8 9">
    <name type="scientific">Methylobacterium jeotgali</name>
    <dbReference type="NCBI Taxonomy" id="381630"/>
    <lineage>
        <taxon>Bacteria</taxon>
        <taxon>Pseudomonadati</taxon>
        <taxon>Pseudomonadota</taxon>
        <taxon>Alphaproteobacteria</taxon>
        <taxon>Hyphomicrobiales</taxon>
        <taxon>Methylobacteriaceae</taxon>
        <taxon>Methylobacterium</taxon>
    </lineage>
</organism>
<feature type="region of interest" description="Disordered" evidence="5">
    <location>
        <begin position="345"/>
        <end position="368"/>
    </location>
</feature>
<keyword evidence="2 4" id="KW-0472">Membrane</keyword>
<dbReference type="EMBL" id="BPQR01000008">
    <property type="protein sequence ID" value="GJE05173.1"/>
    <property type="molecule type" value="Genomic_DNA"/>
</dbReference>
<evidence type="ECO:0000259" key="7">
    <source>
        <dbReference type="PROSITE" id="PS51123"/>
    </source>
</evidence>
<keyword evidence="3" id="KW-0998">Cell outer membrane</keyword>
<dbReference type="InterPro" id="IPR032608">
    <property type="entry name" value="DUF4892"/>
</dbReference>
<dbReference type="PROSITE" id="PS51123">
    <property type="entry name" value="OMPA_2"/>
    <property type="match status" value="1"/>
</dbReference>
<comment type="caution">
    <text evidence="8">The sequence shown here is derived from an EMBL/GenBank/DDBJ whole genome shotgun (WGS) entry which is preliminary data.</text>
</comment>
<keyword evidence="8" id="KW-0449">Lipoprotein</keyword>
<dbReference type="PANTHER" id="PTHR30329:SF21">
    <property type="entry name" value="LIPOPROTEIN YIAD-RELATED"/>
    <property type="match status" value="1"/>
</dbReference>
<keyword evidence="9" id="KW-1185">Reference proteome</keyword>
<reference evidence="8" key="1">
    <citation type="journal article" date="2021" name="Front. Microbiol.">
        <title>Comprehensive Comparative Genomics and Phenotyping of Methylobacterium Species.</title>
        <authorList>
            <person name="Alessa O."/>
            <person name="Ogura Y."/>
            <person name="Fujitani Y."/>
            <person name="Takami H."/>
            <person name="Hayashi T."/>
            <person name="Sahin N."/>
            <person name="Tani A."/>
        </authorList>
    </citation>
    <scope>NUCLEOTIDE SEQUENCE</scope>
    <source>
        <strain evidence="8">LMG 23639</strain>
    </source>
</reference>
<dbReference type="Gene3D" id="3.30.1330.60">
    <property type="entry name" value="OmpA-like domain"/>
    <property type="match status" value="1"/>
</dbReference>
<dbReference type="Pfam" id="PF00691">
    <property type="entry name" value="OmpA"/>
    <property type="match status" value="1"/>
</dbReference>
<evidence type="ECO:0000256" key="4">
    <source>
        <dbReference type="PROSITE-ProRule" id="PRU00473"/>
    </source>
</evidence>
<sequence>MRRLALLCAALFAVSPALAQQRAPAKPAPAPPPLKAGAIPPGDAPGARDAAVLPRYADGILLESKAAAFDEIALPNAALERRGDKVDAHNNDIYLPPAPLTVEGRVTRMSYLLPEGRSALEVVRGYQQVVKEGGGSVLYECSRDECGGSAVNSARSGGSKTGLLHMLYPYDMVAGPWTECVLQEGRSGQRYTLLDLGKGAGKAAVLVWNVGDVSAGSNCHAWVGRLVALVVTVEMAVREQRMETVKAAAVAQGLDRDGRVALYSILFDTAKAEIKPESQPQLTELAGYLKGAPGVRALIVGHTDNQGALDYNIDLSRRRADAVVKALAAQGVQAGRLVPQGVGMASPLATNETDDGRAKNRRVELVKQ</sequence>
<evidence type="ECO:0000313" key="9">
    <source>
        <dbReference type="Proteomes" id="UP001055102"/>
    </source>
</evidence>
<dbReference type="Proteomes" id="UP001055102">
    <property type="component" value="Unassembled WGS sequence"/>
</dbReference>
<proteinExistence type="predicted"/>
<dbReference type="InterPro" id="IPR006665">
    <property type="entry name" value="OmpA-like"/>
</dbReference>
<reference evidence="8" key="2">
    <citation type="submission" date="2021-08" db="EMBL/GenBank/DDBJ databases">
        <authorList>
            <person name="Tani A."/>
            <person name="Ola A."/>
            <person name="Ogura Y."/>
            <person name="Katsura K."/>
            <person name="Hayashi T."/>
        </authorList>
    </citation>
    <scope>NUCLEOTIDE SEQUENCE</scope>
    <source>
        <strain evidence="8">LMG 23639</strain>
    </source>
</reference>
<feature type="compositionally biased region" description="Basic and acidic residues" evidence="5">
    <location>
        <begin position="354"/>
        <end position="368"/>
    </location>
</feature>
<evidence type="ECO:0000313" key="8">
    <source>
        <dbReference type="EMBL" id="GJE05173.1"/>
    </source>
</evidence>
<dbReference type="InterPro" id="IPR050330">
    <property type="entry name" value="Bact_OuterMem_StrucFunc"/>
</dbReference>
<dbReference type="InterPro" id="IPR006664">
    <property type="entry name" value="OMP_bac"/>
</dbReference>
<evidence type="ECO:0000256" key="3">
    <source>
        <dbReference type="ARBA" id="ARBA00023237"/>
    </source>
</evidence>
<evidence type="ECO:0000256" key="6">
    <source>
        <dbReference type="SAM" id="SignalP"/>
    </source>
</evidence>
<evidence type="ECO:0000256" key="5">
    <source>
        <dbReference type="SAM" id="MobiDB-lite"/>
    </source>
</evidence>
<feature type="region of interest" description="Disordered" evidence="5">
    <location>
        <begin position="23"/>
        <end position="42"/>
    </location>
</feature>
<dbReference type="CDD" id="cd07185">
    <property type="entry name" value="OmpA_C-like"/>
    <property type="match status" value="1"/>
</dbReference>
<feature type="chain" id="PRO_5046693301" evidence="6">
    <location>
        <begin position="20"/>
        <end position="368"/>
    </location>
</feature>